<feature type="transmembrane region" description="Helical" evidence="14">
    <location>
        <begin position="15"/>
        <end position="33"/>
    </location>
</feature>
<dbReference type="InterPro" id="IPR019009">
    <property type="entry name" value="SRP_receptor_beta_su"/>
</dbReference>
<dbReference type="InterPro" id="IPR024156">
    <property type="entry name" value="Small_GTPase_ARF"/>
</dbReference>
<evidence type="ECO:0000256" key="8">
    <source>
        <dbReference type="ARBA" id="ARBA00022824"/>
    </source>
</evidence>
<proteinExistence type="inferred from homology"/>
<protein>
    <recommendedName>
        <fullName evidence="4">Signal recognition particle receptor subunit beta</fullName>
    </recommendedName>
</protein>
<dbReference type="GO" id="GO:0043001">
    <property type="term" value="P:Golgi to plasma membrane protein transport"/>
    <property type="evidence" value="ECO:0007669"/>
    <property type="project" value="TreeGrafter"/>
</dbReference>
<comment type="similarity">
    <text evidence="2">Belongs to the SRP receptor beta subunit family.</text>
</comment>
<evidence type="ECO:0000256" key="6">
    <source>
        <dbReference type="ARBA" id="ARBA00022707"/>
    </source>
</evidence>
<evidence type="ECO:0000256" key="14">
    <source>
        <dbReference type="SAM" id="Phobius"/>
    </source>
</evidence>
<dbReference type="PANTHER" id="PTHR45909:SF1">
    <property type="entry name" value="ADP-RIBOSYLATION FACTOR-RELATED PROTEIN 1"/>
    <property type="match status" value="1"/>
</dbReference>
<dbReference type="GO" id="GO:0003924">
    <property type="term" value="F:GTPase activity"/>
    <property type="evidence" value="ECO:0007669"/>
    <property type="project" value="TreeGrafter"/>
</dbReference>
<dbReference type="Proteomes" id="UP000708148">
    <property type="component" value="Unassembled WGS sequence"/>
</dbReference>
<dbReference type="PANTHER" id="PTHR45909">
    <property type="entry name" value="ADP-RIBOSYLATION FACTOR-RELATED PROTEIN 1"/>
    <property type="match status" value="1"/>
</dbReference>
<evidence type="ECO:0000256" key="2">
    <source>
        <dbReference type="ARBA" id="ARBA00005619"/>
    </source>
</evidence>
<keyword evidence="6" id="KW-0519">Myristate</keyword>
<dbReference type="InterPro" id="IPR027417">
    <property type="entry name" value="P-loop_NTPase"/>
</dbReference>
<dbReference type="GO" id="GO:0006886">
    <property type="term" value="P:intracellular protein transport"/>
    <property type="evidence" value="ECO:0007669"/>
    <property type="project" value="TreeGrafter"/>
</dbReference>
<evidence type="ECO:0000256" key="13">
    <source>
        <dbReference type="ARBA" id="ARBA00023170"/>
    </source>
</evidence>
<organism evidence="15 16">
    <name type="scientific">Ostreobium quekettii</name>
    <dbReference type="NCBI Taxonomy" id="121088"/>
    <lineage>
        <taxon>Eukaryota</taxon>
        <taxon>Viridiplantae</taxon>
        <taxon>Chlorophyta</taxon>
        <taxon>core chlorophytes</taxon>
        <taxon>Ulvophyceae</taxon>
        <taxon>TCBD clade</taxon>
        <taxon>Bryopsidales</taxon>
        <taxon>Ostreobineae</taxon>
        <taxon>Ostreobiaceae</taxon>
        <taxon>Ostreobium</taxon>
    </lineage>
</organism>
<dbReference type="SUPFAM" id="SSF52540">
    <property type="entry name" value="P-loop containing nucleoside triphosphate hydrolases"/>
    <property type="match status" value="1"/>
</dbReference>
<keyword evidence="10 14" id="KW-1133">Transmembrane helix</keyword>
<evidence type="ECO:0000256" key="9">
    <source>
        <dbReference type="ARBA" id="ARBA00022892"/>
    </source>
</evidence>
<evidence type="ECO:0000256" key="12">
    <source>
        <dbReference type="ARBA" id="ARBA00023136"/>
    </source>
</evidence>
<keyword evidence="6" id="KW-0449">Lipoprotein</keyword>
<dbReference type="Pfam" id="PF09439">
    <property type="entry name" value="SRPRB"/>
    <property type="match status" value="1"/>
</dbReference>
<dbReference type="Gene3D" id="3.40.50.300">
    <property type="entry name" value="P-loop containing nucleotide triphosphate hydrolases"/>
    <property type="match status" value="1"/>
</dbReference>
<keyword evidence="12 14" id="KW-0472">Membrane</keyword>
<name>A0A8S1IYF2_9CHLO</name>
<dbReference type="GO" id="GO:0005789">
    <property type="term" value="C:endoplasmic reticulum membrane"/>
    <property type="evidence" value="ECO:0007669"/>
    <property type="project" value="UniProtKB-SubCell"/>
</dbReference>
<evidence type="ECO:0000256" key="10">
    <source>
        <dbReference type="ARBA" id="ARBA00022989"/>
    </source>
</evidence>
<dbReference type="AlphaFoldDB" id="A0A8S1IYF2"/>
<dbReference type="EMBL" id="CAJHUC010001202">
    <property type="protein sequence ID" value="CAD7700227.1"/>
    <property type="molecule type" value="Genomic_DNA"/>
</dbReference>
<accession>A0A8S1IYF2</accession>
<keyword evidence="5 14" id="KW-0812">Transmembrane</keyword>
<keyword evidence="9" id="KW-0813">Transport</keyword>
<dbReference type="GO" id="GO:0005525">
    <property type="term" value="F:GTP binding"/>
    <property type="evidence" value="ECO:0007669"/>
    <property type="project" value="UniProtKB-KW"/>
</dbReference>
<keyword evidence="7" id="KW-0547">Nucleotide-binding</keyword>
<evidence type="ECO:0000256" key="5">
    <source>
        <dbReference type="ARBA" id="ARBA00022692"/>
    </source>
</evidence>
<dbReference type="PRINTS" id="PR00449">
    <property type="entry name" value="RASTRNSFRMNG"/>
</dbReference>
<dbReference type="GO" id="GO:0005794">
    <property type="term" value="C:Golgi apparatus"/>
    <property type="evidence" value="ECO:0007669"/>
    <property type="project" value="TreeGrafter"/>
</dbReference>
<evidence type="ECO:0000256" key="1">
    <source>
        <dbReference type="ARBA" id="ARBA00004389"/>
    </source>
</evidence>
<comment type="subcellular location">
    <subcellularLocation>
        <location evidence="1">Endoplasmic reticulum membrane</location>
        <topology evidence="1">Single-pass membrane protein</topology>
    </subcellularLocation>
</comment>
<keyword evidence="9" id="KW-0931">ER-Golgi transport</keyword>
<evidence type="ECO:0000256" key="7">
    <source>
        <dbReference type="ARBA" id="ARBA00022741"/>
    </source>
</evidence>
<keyword evidence="8" id="KW-0256">Endoplasmic reticulum</keyword>
<comment type="similarity">
    <text evidence="3">Belongs to the small GTPase superfamily. Arf family.</text>
</comment>
<keyword evidence="13" id="KW-0675">Receptor</keyword>
<evidence type="ECO:0000313" key="16">
    <source>
        <dbReference type="Proteomes" id="UP000708148"/>
    </source>
</evidence>
<dbReference type="OrthoDB" id="41266at2759"/>
<sequence length="247" mass="26683">MAAGDSHPESPGFSIEARAAVAVLAILLIYWLVQRLFRSGSGSRGSSMLLVGPSGAGKTVLFLQLKEGDTLNGTVTSMDENEGTFRPKAEGADGIDSAVHFVDLPGHPRLKHKLEKYIGGAAGIVFMLDATDFMPHSKDIAEQLYDLLTHPVFRNHHIPLLLACNKADLGAKAHTDNFIVKLLEREIENLRSTQSTLEGEGRRTPIGKEGEAFSFKHVVSKVAVAKISAITGDIGPVLQFTRECVKL</sequence>
<keyword evidence="11" id="KW-0342">GTP-binding</keyword>
<comment type="caution">
    <text evidence="15">The sequence shown here is derived from an EMBL/GenBank/DDBJ whole genome shotgun (WGS) entry which is preliminary data.</text>
</comment>
<evidence type="ECO:0000256" key="3">
    <source>
        <dbReference type="ARBA" id="ARBA00010290"/>
    </source>
</evidence>
<dbReference type="GO" id="GO:0034067">
    <property type="term" value="P:protein localization to Golgi apparatus"/>
    <property type="evidence" value="ECO:0007669"/>
    <property type="project" value="TreeGrafter"/>
</dbReference>
<evidence type="ECO:0000256" key="11">
    <source>
        <dbReference type="ARBA" id="ARBA00023134"/>
    </source>
</evidence>
<gene>
    <name evidence="15" type="ORF">OSTQU699_LOCUS5585</name>
</gene>
<evidence type="ECO:0000256" key="4">
    <source>
        <dbReference type="ARBA" id="ARBA00020256"/>
    </source>
</evidence>
<keyword evidence="16" id="KW-1185">Reference proteome</keyword>
<evidence type="ECO:0000313" key="15">
    <source>
        <dbReference type="EMBL" id="CAD7700227.1"/>
    </source>
</evidence>
<reference evidence="15" key="1">
    <citation type="submission" date="2020-12" db="EMBL/GenBank/DDBJ databases">
        <authorList>
            <person name="Iha C."/>
        </authorList>
    </citation>
    <scope>NUCLEOTIDE SEQUENCE</scope>
</reference>